<keyword evidence="1" id="KW-1133">Transmembrane helix</keyword>
<keyword evidence="4" id="KW-1185">Reference proteome</keyword>
<gene>
    <name evidence="3" type="ORF">ANCDUO_03098</name>
</gene>
<sequence>MIAGMDVLLILLMELLIFLLTVNSKLPMTVMVVNVKTLSTIITSTKNKQNRCERFLPVLLFFATMSFDARALVVIVGMCLILVRITFVIVSLITKTELITGKISLWFLICYLELILHAIWYSSVFHQTFSSFPS</sequence>
<proteinExistence type="predicted"/>
<accession>A0A0C2H4T8</accession>
<feature type="signal peptide" evidence="2">
    <location>
        <begin position="1"/>
        <end position="24"/>
    </location>
</feature>
<feature type="transmembrane region" description="Helical" evidence="1">
    <location>
        <begin position="71"/>
        <end position="93"/>
    </location>
</feature>
<dbReference type="Proteomes" id="UP000054047">
    <property type="component" value="Unassembled WGS sequence"/>
</dbReference>
<reference evidence="3 4" key="1">
    <citation type="submission" date="2013-12" db="EMBL/GenBank/DDBJ databases">
        <title>Draft genome of the parsitic nematode Ancylostoma duodenale.</title>
        <authorList>
            <person name="Mitreva M."/>
        </authorList>
    </citation>
    <scope>NUCLEOTIDE SEQUENCE [LARGE SCALE GENOMIC DNA]</scope>
    <source>
        <strain evidence="3 4">Zhejiang</strain>
    </source>
</reference>
<keyword evidence="1" id="KW-0472">Membrane</keyword>
<organism evidence="3 4">
    <name type="scientific">Ancylostoma duodenale</name>
    <dbReference type="NCBI Taxonomy" id="51022"/>
    <lineage>
        <taxon>Eukaryota</taxon>
        <taxon>Metazoa</taxon>
        <taxon>Ecdysozoa</taxon>
        <taxon>Nematoda</taxon>
        <taxon>Chromadorea</taxon>
        <taxon>Rhabditida</taxon>
        <taxon>Rhabditina</taxon>
        <taxon>Rhabditomorpha</taxon>
        <taxon>Strongyloidea</taxon>
        <taxon>Ancylostomatidae</taxon>
        <taxon>Ancylostomatinae</taxon>
        <taxon>Ancylostoma</taxon>
    </lineage>
</organism>
<dbReference type="EMBL" id="KN727064">
    <property type="protein sequence ID" value="KIH66574.1"/>
    <property type="molecule type" value="Genomic_DNA"/>
</dbReference>
<evidence type="ECO:0000256" key="1">
    <source>
        <dbReference type="SAM" id="Phobius"/>
    </source>
</evidence>
<feature type="chain" id="PRO_5002166161" evidence="2">
    <location>
        <begin position="25"/>
        <end position="134"/>
    </location>
</feature>
<protein>
    <submittedName>
        <fullName evidence="3">Uncharacterized protein</fullName>
    </submittedName>
</protein>
<name>A0A0C2H4T8_9BILA</name>
<evidence type="ECO:0000313" key="3">
    <source>
        <dbReference type="EMBL" id="KIH66574.1"/>
    </source>
</evidence>
<keyword evidence="1" id="KW-0812">Transmembrane</keyword>
<feature type="transmembrane region" description="Helical" evidence="1">
    <location>
        <begin position="105"/>
        <end position="124"/>
    </location>
</feature>
<keyword evidence="2" id="KW-0732">Signal</keyword>
<dbReference type="AlphaFoldDB" id="A0A0C2H4T8"/>
<evidence type="ECO:0000313" key="4">
    <source>
        <dbReference type="Proteomes" id="UP000054047"/>
    </source>
</evidence>
<evidence type="ECO:0000256" key="2">
    <source>
        <dbReference type="SAM" id="SignalP"/>
    </source>
</evidence>